<feature type="region of interest" description="Disordered" evidence="1">
    <location>
        <begin position="337"/>
        <end position="362"/>
    </location>
</feature>
<evidence type="ECO:0000313" key="3">
    <source>
        <dbReference type="Proteomes" id="UP000215914"/>
    </source>
</evidence>
<dbReference type="GO" id="GO:0003700">
    <property type="term" value="F:DNA-binding transcription factor activity"/>
    <property type="evidence" value="ECO:0000318"/>
    <property type="project" value="GO_Central"/>
</dbReference>
<proteinExistence type="predicted"/>
<dbReference type="GO" id="GO:0043565">
    <property type="term" value="F:sequence-specific DNA binding"/>
    <property type="evidence" value="ECO:0000318"/>
    <property type="project" value="GO_Central"/>
</dbReference>
<dbReference type="GO" id="GO:0005634">
    <property type="term" value="C:nucleus"/>
    <property type="evidence" value="ECO:0000318"/>
    <property type="project" value="GO_Central"/>
</dbReference>
<evidence type="ECO:0000313" key="2">
    <source>
        <dbReference type="EMBL" id="OTF96854.1"/>
    </source>
</evidence>
<feature type="region of interest" description="Disordered" evidence="1">
    <location>
        <begin position="142"/>
        <end position="163"/>
    </location>
</feature>
<dbReference type="Proteomes" id="UP000215914">
    <property type="component" value="Chromosome 14"/>
</dbReference>
<feature type="region of interest" description="Disordered" evidence="1">
    <location>
        <begin position="96"/>
        <end position="119"/>
    </location>
</feature>
<keyword evidence="3" id="KW-1185">Reference proteome</keyword>
<gene>
    <name evidence="2" type="ORF">HannXRQ_Chr14g0428121</name>
</gene>
<dbReference type="EMBL" id="CM007903">
    <property type="protein sequence ID" value="OTF96854.1"/>
    <property type="molecule type" value="Genomic_DNA"/>
</dbReference>
<organism evidence="2 3">
    <name type="scientific">Helianthus annuus</name>
    <name type="common">Common sunflower</name>
    <dbReference type="NCBI Taxonomy" id="4232"/>
    <lineage>
        <taxon>Eukaryota</taxon>
        <taxon>Viridiplantae</taxon>
        <taxon>Streptophyta</taxon>
        <taxon>Embryophyta</taxon>
        <taxon>Tracheophyta</taxon>
        <taxon>Spermatophyta</taxon>
        <taxon>Magnoliopsida</taxon>
        <taxon>eudicotyledons</taxon>
        <taxon>Gunneridae</taxon>
        <taxon>Pentapetalae</taxon>
        <taxon>asterids</taxon>
        <taxon>campanulids</taxon>
        <taxon>Asterales</taxon>
        <taxon>Asteraceae</taxon>
        <taxon>Asteroideae</taxon>
        <taxon>Heliantheae alliance</taxon>
        <taxon>Heliantheae</taxon>
        <taxon>Helianthus</taxon>
    </lineage>
</organism>
<evidence type="ECO:0000256" key="1">
    <source>
        <dbReference type="SAM" id="MobiDB-lite"/>
    </source>
</evidence>
<sequence length="362" mass="40790">MDSGLSNLSDQTVLQEQVDLDELFTDWNLVNQPTRLPDSDGDVNEDSDFSDLVLNYINQMLMEEDIVEKNCMFQESAALQAAEKSFYNALLVKDQDQGQVPNPGQDQDDGQNQDHDNGQLQYRGHVQDQEGSLYNIPIIQDQGQDHDHGQDQDHGQLQNRGQDQDNVAEESLHNLLTVQDQEHGQLQNDGQDQDLAAELIASFGISSSMSGTDLTKSSLLPNTLISFDSQSRFNPSYSLFSGTRNIVDGFLYSPVSILSSRDIFCDNPSMVQFRNGIDEASRFLPNGTILDFKGTGVLDQTTEKKREISFTRDGSRGRKNLYSKDLIEDGRYSKQSAVYNEPPVNRRDLMGLKPVRRNQRKR</sequence>
<dbReference type="GO" id="GO:0006355">
    <property type="term" value="P:regulation of DNA-templated transcription"/>
    <property type="evidence" value="ECO:0000318"/>
    <property type="project" value="GO_Central"/>
</dbReference>
<accession>A0A251SDB8</accession>
<feature type="compositionally biased region" description="Basic and acidic residues" evidence="1">
    <location>
        <begin position="143"/>
        <end position="154"/>
    </location>
</feature>
<reference evidence="3" key="1">
    <citation type="journal article" date="2017" name="Nature">
        <title>The sunflower genome provides insights into oil metabolism, flowering and Asterid evolution.</title>
        <authorList>
            <person name="Badouin H."/>
            <person name="Gouzy J."/>
            <person name="Grassa C.J."/>
            <person name="Murat F."/>
            <person name="Staton S.E."/>
            <person name="Cottret L."/>
            <person name="Lelandais-Briere C."/>
            <person name="Owens G.L."/>
            <person name="Carrere S."/>
            <person name="Mayjonade B."/>
            <person name="Legrand L."/>
            <person name="Gill N."/>
            <person name="Kane N.C."/>
            <person name="Bowers J.E."/>
            <person name="Hubner S."/>
            <person name="Bellec A."/>
            <person name="Berard A."/>
            <person name="Berges H."/>
            <person name="Blanchet N."/>
            <person name="Boniface M.C."/>
            <person name="Brunel D."/>
            <person name="Catrice O."/>
            <person name="Chaidir N."/>
            <person name="Claudel C."/>
            <person name="Donnadieu C."/>
            <person name="Faraut T."/>
            <person name="Fievet G."/>
            <person name="Helmstetter N."/>
            <person name="King M."/>
            <person name="Knapp S.J."/>
            <person name="Lai Z."/>
            <person name="Le Paslier M.C."/>
            <person name="Lippi Y."/>
            <person name="Lorenzon L."/>
            <person name="Mandel J.R."/>
            <person name="Marage G."/>
            <person name="Marchand G."/>
            <person name="Marquand E."/>
            <person name="Bret-Mestries E."/>
            <person name="Morien E."/>
            <person name="Nambeesan S."/>
            <person name="Nguyen T."/>
            <person name="Pegot-Espagnet P."/>
            <person name="Pouilly N."/>
            <person name="Raftis F."/>
            <person name="Sallet E."/>
            <person name="Schiex T."/>
            <person name="Thomas J."/>
            <person name="Vandecasteele C."/>
            <person name="Vares D."/>
            <person name="Vear F."/>
            <person name="Vautrin S."/>
            <person name="Crespi M."/>
            <person name="Mangin B."/>
            <person name="Burke J.M."/>
            <person name="Salse J."/>
            <person name="Munos S."/>
            <person name="Vincourt P."/>
            <person name="Rieseberg L.H."/>
            <person name="Langlade N.B."/>
        </authorList>
    </citation>
    <scope>NUCLEOTIDE SEQUENCE [LARGE SCALE GENOMIC DNA]</scope>
    <source>
        <strain evidence="3">cv. SF193</strain>
    </source>
</reference>
<dbReference type="AlphaFoldDB" id="A0A251SDB8"/>
<dbReference type="InParanoid" id="A0A251SDB8"/>
<protein>
    <submittedName>
        <fullName evidence="2">Uncharacterized protein</fullName>
    </submittedName>
</protein>
<name>A0A251SDB8_HELAN</name>